<dbReference type="PANTHER" id="PTHR14027:SF2">
    <property type="entry name" value="RNA POLYMERASE-ASSOCIATED PROTEIN CTR9 HOMOLOG"/>
    <property type="match status" value="1"/>
</dbReference>
<feature type="repeat" description="TPR" evidence="3">
    <location>
        <begin position="43"/>
        <end position="76"/>
    </location>
</feature>
<accession>A0A388KA69</accession>
<dbReference type="SUPFAM" id="SSF48452">
    <property type="entry name" value="TPR-like"/>
    <property type="match status" value="1"/>
</dbReference>
<gene>
    <name evidence="4" type="ORF">CBR_g74627</name>
</gene>
<keyword evidence="2 3" id="KW-0802">TPR repeat</keyword>
<dbReference type="EMBL" id="BFEA01000081">
    <property type="protein sequence ID" value="GBG66940.1"/>
    <property type="molecule type" value="Genomic_DNA"/>
</dbReference>
<evidence type="ECO:0000256" key="1">
    <source>
        <dbReference type="ARBA" id="ARBA00022737"/>
    </source>
</evidence>
<dbReference type="Pfam" id="PF13181">
    <property type="entry name" value="TPR_8"/>
    <property type="match status" value="1"/>
</dbReference>
<dbReference type="SMART" id="SM00028">
    <property type="entry name" value="TPR"/>
    <property type="match status" value="4"/>
</dbReference>
<keyword evidence="1" id="KW-0677">Repeat</keyword>
<comment type="caution">
    <text evidence="4">The sequence shown here is derived from an EMBL/GenBank/DDBJ whole genome shotgun (WGS) entry which is preliminary data.</text>
</comment>
<dbReference type="PROSITE" id="PS50005">
    <property type="entry name" value="TPR"/>
    <property type="match status" value="1"/>
</dbReference>
<proteinExistence type="predicted"/>
<dbReference type="PANTHER" id="PTHR14027">
    <property type="entry name" value="RNA POLYMERASE-ASSOCIATED PROTEIN CTR9"/>
    <property type="match status" value="1"/>
</dbReference>
<dbReference type="GO" id="GO:0006355">
    <property type="term" value="P:regulation of DNA-templated transcription"/>
    <property type="evidence" value="ECO:0007669"/>
    <property type="project" value="InterPro"/>
</dbReference>
<dbReference type="GO" id="GO:0000993">
    <property type="term" value="F:RNA polymerase II complex binding"/>
    <property type="evidence" value="ECO:0007669"/>
    <property type="project" value="TreeGrafter"/>
</dbReference>
<dbReference type="InterPro" id="IPR011990">
    <property type="entry name" value="TPR-like_helical_dom_sf"/>
</dbReference>
<dbReference type="InterPro" id="IPR019734">
    <property type="entry name" value="TPR_rpt"/>
</dbReference>
<evidence type="ECO:0000256" key="2">
    <source>
        <dbReference type="ARBA" id="ARBA00022803"/>
    </source>
</evidence>
<dbReference type="Gene3D" id="1.25.40.10">
    <property type="entry name" value="Tetratricopeptide repeat domain"/>
    <property type="match status" value="2"/>
</dbReference>
<evidence type="ECO:0000256" key="3">
    <source>
        <dbReference type="PROSITE-ProRule" id="PRU00339"/>
    </source>
</evidence>
<dbReference type="GO" id="GO:0006368">
    <property type="term" value="P:transcription elongation by RNA polymerase II"/>
    <property type="evidence" value="ECO:0007669"/>
    <property type="project" value="TreeGrafter"/>
</dbReference>
<dbReference type="GO" id="GO:0016593">
    <property type="term" value="C:Cdc73/Paf1 complex"/>
    <property type="evidence" value="ECO:0007669"/>
    <property type="project" value="TreeGrafter"/>
</dbReference>
<evidence type="ECO:0000313" key="5">
    <source>
        <dbReference type="Proteomes" id="UP000265515"/>
    </source>
</evidence>
<keyword evidence="5" id="KW-1185">Reference proteome</keyword>
<evidence type="ECO:0000313" key="4">
    <source>
        <dbReference type="EMBL" id="GBG66940.1"/>
    </source>
</evidence>
<dbReference type="STRING" id="69332.A0A388KA69"/>
<reference evidence="4 5" key="1">
    <citation type="journal article" date="2018" name="Cell">
        <title>The Chara Genome: Secondary Complexity and Implications for Plant Terrestrialization.</title>
        <authorList>
            <person name="Nishiyama T."/>
            <person name="Sakayama H."/>
            <person name="Vries J.D."/>
            <person name="Buschmann H."/>
            <person name="Saint-Marcoux D."/>
            <person name="Ullrich K.K."/>
            <person name="Haas F.B."/>
            <person name="Vanderstraeten L."/>
            <person name="Becker D."/>
            <person name="Lang D."/>
            <person name="Vosolsobe S."/>
            <person name="Rombauts S."/>
            <person name="Wilhelmsson P.K.I."/>
            <person name="Janitza P."/>
            <person name="Kern R."/>
            <person name="Heyl A."/>
            <person name="Rumpler F."/>
            <person name="Villalobos L.I.A.C."/>
            <person name="Clay J.M."/>
            <person name="Skokan R."/>
            <person name="Toyoda A."/>
            <person name="Suzuki Y."/>
            <person name="Kagoshima H."/>
            <person name="Schijlen E."/>
            <person name="Tajeshwar N."/>
            <person name="Catarino B."/>
            <person name="Hetherington A.J."/>
            <person name="Saltykova A."/>
            <person name="Bonnot C."/>
            <person name="Breuninger H."/>
            <person name="Symeonidi A."/>
            <person name="Radhakrishnan G.V."/>
            <person name="Van Nieuwerburgh F."/>
            <person name="Deforce D."/>
            <person name="Chang C."/>
            <person name="Karol K.G."/>
            <person name="Hedrich R."/>
            <person name="Ulvskov P."/>
            <person name="Glockner G."/>
            <person name="Delwiche C.F."/>
            <person name="Petrasek J."/>
            <person name="Van de Peer Y."/>
            <person name="Friml J."/>
            <person name="Beilby M."/>
            <person name="Dolan L."/>
            <person name="Kohara Y."/>
            <person name="Sugano S."/>
            <person name="Fujiyama A."/>
            <person name="Delaux P.-M."/>
            <person name="Quint M."/>
            <person name="TheiBen G."/>
            <person name="Hagemann M."/>
            <person name="Harholt J."/>
            <person name="Dunand C."/>
            <person name="Zachgo S."/>
            <person name="Langdale J."/>
            <person name="Maumus F."/>
            <person name="Straeten D.V.D."/>
            <person name="Gould S.B."/>
            <person name="Rensing S.A."/>
        </authorList>
    </citation>
    <scope>NUCLEOTIDE SEQUENCE [LARGE SCALE GENOMIC DNA]</scope>
    <source>
        <strain evidence="4 5">S276</strain>
    </source>
</reference>
<dbReference type="Gramene" id="GBG66940">
    <property type="protein sequence ID" value="GBG66940"/>
    <property type="gene ID" value="CBR_g74627"/>
</dbReference>
<dbReference type="OrthoDB" id="343875at2759"/>
<dbReference type="AlphaFoldDB" id="A0A388KA69"/>
<protein>
    <submittedName>
        <fullName evidence="4">Uncharacterized protein</fullName>
    </submittedName>
</protein>
<name>A0A388KA69_CHABU</name>
<sequence>MGERSKAWLEIGELLVKSDLAGALDALKRARMLMDKKKQPVPLELLNNIGVLHYELGAYDEAKEAYAEALGPGPWVALLGAKWPDAKHKGRQPALKIPVDSTVVPAEKLTTLFNLARMLERQHETLLAGDLYTLIVEQYPKYIDCYLRLASMAHNRRDYAAAMGFINDALKVDEDNIDVLSMKGLLEMKGDSWVKARETFKEVQQLTQQKDTYSMVALVSTADAGGGNKGRVTLTMMSTLQVGRAVLLWAQRACTATPHNRLSLNTTYWSQSYLGQLPV</sequence>
<organism evidence="4 5">
    <name type="scientific">Chara braunii</name>
    <name type="common">Braun's stonewort</name>
    <dbReference type="NCBI Taxonomy" id="69332"/>
    <lineage>
        <taxon>Eukaryota</taxon>
        <taxon>Viridiplantae</taxon>
        <taxon>Streptophyta</taxon>
        <taxon>Charophyceae</taxon>
        <taxon>Charales</taxon>
        <taxon>Characeae</taxon>
        <taxon>Chara</taxon>
    </lineage>
</organism>
<dbReference type="InterPro" id="IPR031101">
    <property type="entry name" value="Ctr9"/>
</dbReference>
<dbReference type="Proteomes" id="UP000265515">
    <property type="component" value="Unassembled WGS sequence"/>
</dbReference>